<evidence type="ECO:0000256" key="1">
    <source>
        <dbReference type="SAM" id="MobiDB-lite"/>
    </source>
</evidence>
<feature type="compositionally biased region" description="Pro residues" evidence="1">
    <location>
        <begin position="98"/>
        <end position="116"/>
    </location>
</feature>
<feature type="compositionally biased region" description="Basic and acidic residues" evidence="1">
    <location>
        <begin position="33"/>
        <end position="50"/>
    </location>
</feature>
<dbReference type="EMBL" id="JAWQEG010002467">
    <property type="protein sequence ID" value="KAK3871792.1"/>
    <property type="molecule type" value="Genomic_DNA"/>
</dbReference>
<evidence type="ECO:0000313" key="2">
    <source>
        <dbReference type="EMBL" id="KAK3871792.1"/>
    </source>
</evidence>
<dbReference type="Proteomes" id="UP001286313">
    <property type="component" value="Unassembled WGS sequence"/>
</dbReference>
<sequence length="181" mass="19892">MVTEGEMGTEKERWGQRRRDGDREGGMETEEGGGQRRRDRKREGGKREGGVGEEIEGWGRRRRDGDRGGGIGTEKEGQGRKERDGDREGGMIYRSSLPRPPPVPPPVPPPQNPPLPGQATGRGLGPICHKMRQPTIFLIFTTFLAQPAEEGESCLPFGTVSAALCTYPQLSDSMQKGSMFQ</sequence>
<name>A0AAE1KFT1_PETCI</name>
<reference evidence="2" key="1">
    <citation type="submission" date="2023-10" db="EMBL/GenBank/DDBJ databases">
        <title>Genome assemblies of two species of porcelain crab, Petrolisthes cinctipes and Petrolisthes manimaculis (Anomura: Porcellanidae).</title>
        <authorList>
            <person name="Angst P."/>
        </authorList>
    </citation>
    <scope>NUCLEOTIDE SEQUENCE</scope>
    <source>
        <strain evidence="2">PB745_01</strain>
        <tissue evidence="2">Gill</tissue>
    </source>
</reference>
<feature type="compositionally biased region" description="Basic and acidic residues" evidence="1">
    <location>
        <begin position="8"/>
        <end position="26"/>
    </location>
</feature>
<proteinExistence type="predicted"/>
<gene>
    <name evidence="2" type="ORF">Pcinc_023079</name>
</gene>
<feature type="region of interest" description="Disordered" evidence="1">
    <location>
        <begin position="1"/>
        <end position="123"/>
    </location>
</feature>
<comment type="caution">
    <text evidence="2">The sequence shown here is derived from an EMBL/GenBank/DDBJ whole genome shotgun (WGS) entry which is preliminary data.</text>
</comment>
<evidence type="ECO:0000313" key="3">
    <source>
        <dbReference type="Proteomes" id="UP001286313"/>
    </source>
</evidence>
<organism evidence="2 3">
    <name type="scientific">Petrolisthes cinctipes</name>
    <name type="common">Flat porcelain crab</name>
    <dbReference type="NCBI Taxonomy" id="88211"/>
    <lineage>
        <taxon>Eukaryota</taxon>
        <taxon>Metazoa</taxon>
        <taxon>Ecdysozoa</taxon>
        <taxon>Arthropoda</taxon>
        <taxon>Crustacea</taxon>
        <taxon>Multicrustacea</taxon>
        <taxon>Malacostraca</taxon>
        <taxon>Eumalacostraca</taxon>
        <taxon>Eucarida</taxon>
        <taxon>Decapoda</taxon>
        <taxon>Pleocyemata</taxon>
        <taxon>Anomura</taxon>
        <taxon>Galatheoidea</taxon>
        <taxon>Porcellanidae</taxon>
        <taxon>Petrolisthes</taxon>
    </lineage>
</organism>
<dbReference type="AlphaFoldDB" id="A0AAE1KFT1"/>
<keyword evidence="3" id="KW-1185">Reference proteome</keyword>
<protein>
    <submittedName>
        <fullName evidence="2">Uncharacterized protein</fullName>
    </submittedName>
</protein>
<accession>A0AAE1KFT1</accession>
<feature type="compositionally biased region" description="Basic and acidic residues" evidence="1">
    <location>
        <begin position="57"/>
        <end position="89"/>
    </location>
</feature>